<dbReference type="EMBL" id="JBBXMP010000019">
    <property type="protein sequence ID" value="KAL0068285.1"/>
    <property type="molecule type" value="Genomic_DNA"/>
</dbReference>
<comment type="caution">
    <text evidence="3">The sequence shown here is derived from an EMBL/GenBank/DDBJ whole genome shotgun (WGS) entry which is preliminary data.</text>
</comment>
<keyword evidence="4" id="KW-1185">Reference proteome</keyword>
<accession>A0ABR3A458</accession>
<dbReference type="CDD" id="cd00161">
    <property type="entry name" value="beta-trefoil_Ricin-like"/>
    <property type="match status" value="1"/>
</dbReference>
<dbReference type="Proteomes" id="UP001437256">
    <property type="component" value="Unassembled WGS sequence"/>
</dbReference>
<organism evidence="3 4">
    <name type="scientific">Marasmius tenuissimus</name>
    <dbReference type="NCBI Taxonomy" id="585030"/>
    <lineage>
        <taxon>Eukaryota</taxon>
        <taxon>Fungi</taxon>
        <taxon>Dikarya</taxon>
        <taxon>Basidiomycota</taxon>
        <taxon>Agaricomycotina</taxon>
        <taxon>Agaricomycetes</taxon>
        <taxon>Agaricomycetidae</taxon>
        <taxon>Agaricales</taxon>
        <taxon>Marasmiineae</taxon>
        <taxon>Marasmiaceae</taxon>
        <taxon>Marasmius</taxon>
    </lineage>
</organism>
<protein>
    <recommendedName>
        <fullName evidence="5">Ricin B lectin domain-containing protein</fullName>
    </recommendedName>
</protein>
<gene>
    <name evidence="3" type="ORF">AAF712_004672</name>
</gene>
<feature type="chain" id="PRO_5045796020" description="Ricin B lectin domain-containing protein" evidence="2">
    <location>
        <begin position="21"/>
        <end position="345"/>
    </location>
</feature>
<evidence type="ECO:0008006" key="5">
    <source>
        <dbReference type="Google" id="ProtNLM"/>
    </source>
</evidence>
<evidence type="ECO:0000256" key="2">
    <source>
        <dbReference type="SAM" id="SignalP"/>
    </source>
</evidence>
<feature type="signal peptide" evidence="2">
    <location>
        <begin position="1"/>
        <end position="20"/>
    </location>
</feature>
<name>A0ABR3A458_9AGAR</name>
<dbReference type="Gene3D" id="2.80.10.50">
    <property type="match status" value="1"/>
</dbReference>
<proteinExistence type="predicted"/>
<reference evidence="3 4" key="1">
    <citation type="submission" date="2024-05" db="EMBL/GenBank/DDBJ databases">
        <title>A draft genome resource for the thread blight pathogen Marasmius tenuissimus strain MS-2.</title>
        <authorList>
            <person name="Yulfo-Soto G.E."/>
            <person name="Baruah I.K."/>
            <person name="Amoako-Attah I."/>
            <person name="Bukari Y."/>
            <person name="Meinhardt L.W."/>
            <person name="Bailey B.A."/>
            <person name="Cohen S.P."/>
        </authorList>
    </citation>
    <scope>NUCLEOTIDE SEQUENCE [LARGE SCALE GENOMIC DNA]</scope>
    <source>
        <strain evidence="3 4">MS-2</strain>
    </source>
</reference>
<feature type="compositionally biased region" description="Low complexity" evidence="1">
    <location>
        <begin position="160"/>
        <end position="173"/>
    </location>
</feature>
<evidence type="ECO:0000313" key="4">
    <source>
        <dbReference type="Proteomes" id="UP001437256"/>
    </source>
</evidence>
<keyword evidence="2" id="KW-0732">Signal</keyword>
<evidence type="ECO:0000313" key="3">
    <source>
        <dbReference type="EMBL" id="KAL0068285.1"/>
    </source>
</evidence>
<feature type="region of interest" description="Disordered" evidence="1">
    <location>
        <begin position="153"/>
        <end position="173"/>
    </location>
</feature>
<evidence type="ECO:0000256" key="1">
    <source>
        <dbReference type="SAM" id="MobiDB-lite"/>
    </source>
</evidence>
<sequence length="345" mass="37618">MISFPTLIYLATVAGTVVFAKPTPAKRQTSEMCTALFNPDEAYDWNSSQGIGFIDGVEAGSGIIKVNQGSRLFKFTKVDSSPTSYFIRSFDDQNLAVGLRANQSLFLTENKNDDLPRTPVVAFKLVKRAQLEKLSLSRMLANEADRQRFNYFRQQPPSTPVTSLPVTTSSPTTTTIVPTSVPTAAVCNPNFESEGVRVANSAVTWGASSFDTEVDLVAINDFNERLEIRFEQTGSPNPYYVAKSLNGTNLAVAVRPEGSLFLTDNLDTNDARHKWTIECKAFCKLPSQVSPGDLSADGCTIKSAFDNKCVQLGDGPTAGSIGDHIFVNECDGTDSQRFNFLTSPF</sequence>